<dbReference type="EMBL" id="JAEDAE010000003">
    <property type="protein sequence ID" value="MBH8558213.1"/>
    <property type="molecule type" value="Genomic_DNA"/>
</dbReference>
<feature type="transmembrane region" description="Helical" evidence="1">
    <location>
        <begin position="20"/>
        <end position="39"/>
    </location>
</feature>
<dbReference type="Proteomes" id="UP000625631">
    <property type="component" value="Unassembled WGS sequence"/>
</dbReference>
<evidence type="ECO:0000313" key="2">
    <source>
        <dbReference type="EMBL" id="MBH8558213.1"/>
    </source>
</evidence>
<organism evidence="2 3">
    <name type="scientific">Hymenobacter negativus</name>
    <dbReference type="NCBI Taxonomy" id="2795026"/>
    <lineage>
        <taxon>Bacteria</taxon>
        <taxon>Pseudomonadati</taxon>
        <taxon>Bacteroidota</taxon>
        <taxon>Cytophagia</taxon>
        <taxon>Cytophagales</taxon>
        <taxon>Hymenobacteraceae</taxon>
        <taxon>Hymenobacter</taxon>
    </lineage>
</organism>
<reference evidence="2 3" key="1">
    <citation type="submission" date="2020-12" db="EMBL/GenBank/DDBJ databases">
        <title>Hymenobacter sp.</title>
        <authorList>
            <person name="Kim M.K."/>
        </authorList>
    </citation>
    <scope>NUCLEOTIDE SEQUENCE [LARGE SCALE GENOMIC DNA]</scope>
    <source>
        <strain evidence="2 3">BT442</strain>
    </source>
</reference>
<keyword evidence="3" id="KW-1185">Reference proteome</keyword>
<evidence type="ECO:0000313" key="3">
    <source>
        <dbReference type="Proteomes" id="UP000625631"/>
    </source>
</evidence>
<sequence>MNKLIHTALPSGVLRWLSASLAWTAVCLLPCAAFWYWAMEVKDANCRSCGTTALLTPLAIVVVLGSKVFLARAFAGSNSLFEQARWRDWTTVVAFGWLLVLRIILMAWLLLDLGIVILMLFSWLDDGKSWSV</sequence>
<keyword evidence="1" id="KW-1133">Transmembrane helix</keyword>
<evidence type="ECO:0008006" key="4">
    <source>
        <dbReference type="Google" id="ProtNLM"/>
    </source>
</evidence>
<accession>A0ABS0Q771</accession>
<dbReference type="RefSeq" id="WP_198075254.1">
    <property type="nucleotide sequence ID" value="NZ_JAEDAE010000003.1"/>
</dbReference>
<protein>
    <recommendedName>
        <fullName evidence="4">DUF2752 domain-containing protein</fullName>
    </recommendedName>
</protein>
<keyword evidence="1" id="KW-0812">Transmembrane</keyword>
<gene>
    <name evidence="2" type="ORF">I7X13_09155</name>
</gene>
<comment type="caution">
    <text evidence="2">The sequence shown here is derived from an EMBL/GenBank/DDBJ whole genome shotgun (WGS) entry which is preliminary data.</text>
</comment>
<feature type="transmembrane region" description="Helical" evidence="1">
    <location>
        <begin position="95"/>
        <end position="121"/>
    </location>
</feature>
<proteinExistence type="predicted"/>
<name>A0ABS0Q771_9BACT</name>
<evidence type="ECO:0000256" key="1">
    <source>
        <dbReference type="SAM" id="Phobius"/>
    </source>
</evidence>
<feature type="transmembrane region" description="Helical" evidence="1">
    <location>
        <begin position="51"/>
        <end position="75"/>
    </location>
</feature>
<keyword evidence="1" id="KW-0472">Membrane</keyword>